<comment type="caution">
    <text evidence="1">The sequence shown here is derived from an EMBL/GenBank/DDBJ whole genome shotgun (WGS) entry which is preliminary data.</text>
</comment>
<sequence length="180" mass="20932">MHALRNNTYVPVIHSPLASSSSAAQLPTPPSSFLSRGNAQSRISSRYTSIVKPTNQQRFNGKKFRKECAERIKASRALTVSQRREGLSDIQGVVDAEQSIQQMWMQFQKQHALYNLWYEPEDYEELLQEISQESLMYEQQHVTKINNYDDMMIDDKGVDDEKEIEFALMMNDEEYLINDM</sequence>
<dbReference type="EMBL" id="CAJVPL010001762">
    <property type="protein sequence ID" value="CAG8586538.1"/>
    <property type="molecule type" value="Genomic_DNA"/>
</dbReference>
<proteinExistence type="predicted"/>
<gene>
    <name evidence="1" type="ORF">AGERDE_LOCUS8394</name>
</gene>
<name>A0A9N9C4D6_9GLOM</name>
<organism evidence="1 2">
    <name type="scientific">Ambispora gerdemannii</name>
    <dbReference type="NCBI Taxonomy" id="144530"/>
    <lineage>
        <taxon>Eukaryota</taxon>
        <taxon>Fungi</taxon>
        <taxon>Fungi incertae sedis</taxon>
        <taxon>Mucoromycota</taxon>
        <taxon>Glomeromycotina</taxon>
        <taxon>Glomeromycetes</taxon>
        <taxon>Archaeosporales</taxon>
        <taxon>Ambisporaceae</taxon>
        <taxon>Ambispora</taxon>
    </lineage>
</organism>
<protein>
    <submittedName>
        <fullName evidence="1">8838_t:CDS:1</fullName>
    </submittedName>
</protein>
<accession>A0A9N9C4D6</accession>
<dbReference type="Proteomes" id="UP000789831">
    <property type="component" value="Unassembled WGS sequence"/>
</dbReference>
<dbReference type="OrthoDB" id="10436191at2759"/>
<evidence type="ECO:0000313" key="2">
    <source>
        <dbReference type="Proteomes" id="UP000789831"/>
    </source>
</evidence>
<dbReference type="AlphaFoldDB" id="A0A9N9C4D6"/>
<evidence type="ECO:0000313" key="1">
    <source>
        <dbReference type="EMBL" id="CAG8586538.1"/>
    </source>
</evidence>
<reference evidence="1" key="1">
    <citation type="submission" date="2021-06" db="EMBL/GenBank/DDBJ databases">
        <authorList>
            <person name="Kallberg Y."/>
            <person name="Tangrot J."/>
            <person name="Rosling A."/>
        </authorList>
    </citation>
    <scope>NUCLEOTIDE SEQUENCE</scope>
    <source>
        <strain evidence="1">MT106</strain>
    </source>
</reference>
<keyword evidence="2" id="KW-1185">Reference proteome</keyword>